<dbReference type="Gene3D" id="3.40.190.10">
    <property type="entry name" value="Periplasmic binding protein-like II"/>
    <property type="match status" value="2"/>
</dbReference>
<dbReference type="EMBL" id="CP097160">
    <property type="protein sequence ID" value="UQN14654.1"/>
    <property type="molecule type" value="Genomic_DNA"/>
</dbReference>
<evidence type="ECO:0000256" key="2">
    <source>
        <dbReference type="SAM" id="SignalP"/>
    </source>
</evidence>
<dbReference type="PANTHER" id="PTHR35936:SF17">
    <property type="entry name" value="ARGININE-BINDING EXTRACELLULAR PROTEIN ARTP"/>
    <property type="match status" value="1"/>
</dbReference>
<feature type="signal peptide" evidence="2">
    <location>
        <begin position="1"/>
        <end position="30"/>
    </location>
</feature>
<dbReference type="SMART" id="SM00062">
    <property type="entry name" value="PBPb"/>
    <property type="match status" value="1"/>
</dbReference>
<dbReference type="SUPFAM" id="SSF53850">
    <property type="entry name" value="Periplasmic binding protein-like II"/>
    <property type="match status" value="1"/>
</dbReference>
<dbReference type="PANTHER" id="PTHR35936">
    <property type="entry name" value="MEMBRANE-BOUND LYTIC MUREIN TRANSGLYCOSYLASE F"/>
    <property type="match status" value="1"/>
</dbReference>
<dbReference type="Pfam" id="PF00497">
    <property type="entry name" value="SBP_bac_3"/>
    <property type="match status" value="1"/>
</dbReference>
<proteinExistence type="predicted"/>
<evidence type="ECO:0000259" key="3">
    <source>
        <dbReference type="SMART" id="SM00062"/>
    </source>
</evidence>
<feature type="chain" id="PRO_5047154420" evidence="2">
    <location>
        <begin position="31"/>
        <end position="298"/>
    </location>
</feature>
<protein>
    <submittedName>
        <fullName evidence="4">ABC transporter substrate-binding protein</fullName>
    </submittedName>
</protein>
<sequence length="298" mass="32206">MKLRKKLTSLLAMGGVACLALVGCSSGSDAAKTDAAAAPEVHEDLVAMLPDKYADATSLKVGITSTYPPMEYIDEATNELAGFDVDIITEILGRLGLEPEFDIMPKYDQIINAVDTERVDLSLTAMSDTPERREKLDFIDYISSGTMIYTTADSDLAEFEDLCGKSVALAQSTNYPEHIEQLAEEVCGSKDSIEIIGLDTTATAKLQLDQQRADAAVASPESYADMANRQPDTLKPVGEVIQPTLYGIGFSKDNVELREAILASLQSMFDDGTYEQIVNDWGLEAGLLEEPTVNKGEG</sequence>
<reference evidence="4" key="1">
    <citation type="submission" date="2022-05" db="EMBL/GenBank/DDBJ databases">
        <title>Complete genome sequence of toluene-degrading Gulosibacter sediminis strain ACHW.36C.</title>
        <authorList>
            <person name="Wai A.C."/>
            <person name="Lai G.K."/>
            <person name="Griffin S.D."/>
            <person name="Leung F.C."/>
        </authorList>
    </citation>
    <scope>NUCLEOTIDE SEQUENCE [LARGE SCALE GENOMIC DNA]</scope>
    <source>
        <strain evidence="4">ACHW.36C</strain>
    </source>
</reference>
<keyword evidence="1 2" id="KW-0732">Signal</keyword>
<dbReference type="CDD" id="cd01004">
    <property type="entry name" value="PBP2_MidA_like"/>
    <property type="match status" value="1"/>
</dbReference>
<gene>
    <name evidence="4" type="ORF">M3M28_11520</name>
</gene>
<evidence type="ECO:0000256" key="1">
    <source>
        <dbReference type="ARBA" id="ARBA00022729"/>
    </source>
</evidence>
<accession>A0ABY4MY07</accession>
<dbReference type="PROSITE" id="PS51257">
    <property type="entry name" value="PROKAR_LIPOPROTEIN"/>
    <property type="match status" value="1"/>
</dbReference>
<feature type="domain" description="Solute-binding protein family 3/N-terminal" evidence="3">
    <location>
        <begin position="58"/>
        <end position="285"/>
    </location>
</feature>
<name>A0ABY4MY07_9MICO</name>
<evidence type="ECO:0000313" key="4">
    <source>
        <dbReference type="EMBL" id="UQN14654.1"/>
    </source>
</evidence>
<organism evidence="4">
    <name type="scientific">Gulosibacter sediminis</name>
    <dbReference type="NCBI Taxonomy" id="1729695"/>
    <lineage>
        <taxon>Bacteria</taxon>
        <taxon>Bacillati</taxon>
        <taxon>Actinomycetota</taxon>
        <taxon>Actinomycetes</taxon>
        <taxon>Micrococcales</taxon>
        <taxon>Microbacteriaceae</taxon>
        <taxon>Gulosibacter</taxon>
    </lineage>
</organism>
<dbReference type="InterPro" id="IPR001638">
    <property type="entry name" value="Solute-binding_3/MltF_N"/>
</dbReference>